<reference evidence="2" key="1">
    <citation type="submission" date="2016-08" db="EMBL/GenBank/DDBJ databases">
        <title>Complete Genome Seqeunce of Paenibacillus sp. BIHB 4019 from tea rhizoplane.</title>
        <authorList>
            <person name="Thakur R."/>
            <person name="Swarnkar M.K."/>
            <person name="Gulati A."/>
        </authorList>
    </citation>
    <scope>NUCLEOTIDE SEQUENCE [LARGE SCALE GENOMIC DNA]</scope>
    <source>
        <strain evidence="2">BIHB4019</strain>
    </source>
</reference>
<feature type="region of interest" description="Disordered" evidence="1">
    <location>
        <begin position="1"/>
        <end position="30"/>
    </location>
</feature>
<gene>
    <name evidence="2" type="ORF">BBD42_16535</name>
</gene>
<evidence type="ECO:0000313" key="2">
    <source>
        <dbReference type="EMBL" id="ANY67898.1"/>
    </source>
</evidence>
<sequence>MVKTSPQYDASQSKGLVPENRQAARSSGRSPLIIFMQKLGHPSLAKEEKPIKIFLVPERKRLQKG</sequence>
<name>A0A1B2DJL9_9BACL</name>
<feature type="compositionally biased region" description="Polar residues" evidence="1">
    <location>
        <begin position="1"/>
        <end position="14"/>
    </location>
</feature>
<proteinExistence type="predicted"/>
<organism evidence="2">
    <name type="scientific">Paenibacillus sp. BIHB 4019</name>
    <dbReference type="NCBI Taxonomy" id="1870819"/>
    <lineage>
        <taxon>Bacteria</taxon>
        <taxon>Bacillati</taxon>
        <taxon>Bacillota</taxon>
        <taxon>Bacilli</taxon>
        <taxon>Bacillales</taxon>
        <taxon>Paenibacillaceae</taxon>
        <taxon>Paenibacillus</taxon>
    </lineage>
</organism>
<dbReference type="AlphaFoldDB" id="A0A1B2DJL9"/>
<accession>A0A1B2DJL9</accession>
<protein>
    <submittedName>
        <fullName evidence="2">Uncharacterized protein</fullName>
    </submittedName>
</protein>
<evidence type="ECO:0000256" key="1">
    <source>
        <dbReference type="SAM" id="MobiDB-lite"/>
    </source>
</evidence>
<dbReference type="EMBL" id="CP016808">
    <property type="protein sequence ID" value="ANY67898.1"/>
    <property type="molecule type" value="Genomic_DNA"/>
</dbReference>